<reference evidence="6 7" key="1">
    <citation type="journal article" date="2020" name="Front. Microbiol.">
        <title>Single-cell genomics of novel Actinobacteria with the Wood-Ljungdahl pathway discovered in a serpentinizing system.</title>
        <authorList>
            <person name="Merino N."/>
            <person name="Kawai M."/>
            <person name="Boyd E.S."/>
            <person name="Colman D.R."/>
            <person name="McGlynn S.E."/>
            <person name="Nealson K.H."/>
            <person name="Kurokawa K."/>
            <person name="Hongoh Y."/>
        </authorList>
    </citation>
    <scope>NUCLEOTIDE SEQUENCE [LARGE SCALE GENOMIC DNA]</scope>
    <source>
        <strain evidence="3 6">S25</strain>
        <strain evidence="4 8">S33</strain>
        <strain evidence="5 7">S43</strain>
    </source>
</reference>
<organism evidence="5 7">
    <name type="scientific">Candidatus Hakubella thermalkaliphila</name>
    <dbReference type="NCBI Taxonomy" id="2754717"/>
    <lineage>
        <taxon>Bacteria</taxon>
        <taxon>Bacillati</taxon>
        <taxon>Actinomycetota</taxon>
        <taxon>Actinomycetota incertae sedis</taxon>
        <taxon>Candidatus Hakubellales</taxon>
        <taxon>Candidatus Hakubellaceae</taxon>
        <taxon>Candidatus Hakubella</taxon>
    </lineage>
</organism>
<protein>
    <submittedName>
        <fullName evidence="5">mRNA interferase MazF</fullName>
    </submittedName>
</protein>
<keyword evidence="2" id="KW-1277">Toxin-antitoxin system</keyword>
<evidence type="ECO:0000313" key="5">
    <source>
        <dbReference type="EMBL" id="GFP34513.1"/>
    </source>
</evidence>
<evidence type="ECO:0000313" key="7">
    <source>
        <dbReference type="Proteomes" id="UP000576480"/>
    </source>
</evidence>
<dbReference type="InterPro" id="IPR011067">
    <property type="entry name" value="Plasmid_toxin/cell-grow_inhib"/>
</dbReference>
<dbReference type="Proteomes" id="UP000543224">
    <property type="component" value="Unassembled WGS sequence"/>
</dbReference>
<sequence length="113" mass="12677">MESYRPGEVILLVFPFADAAGAKQRPALVLLDIGDEDIVVARVTSQMAQSVFDVELVEWQQAGLLFPSVARLHKVATLEKRLVKRTLGMLTPSDWAQVRARIQQLWISILDSF</sequence>
<dbReference type="Pfam" id="PF02452">
    <property type="entry name" value="PemK_toxin"/>
    <property type="match status" value="1"/>
</dbReference>
<evidence type="ECO:0000313" key="3">
    <source>
        <dbReference type="EMBL" id="GFP25284.1"/>
    </source>
</evidence>
<name>A0A6V8PQN9_9ACTN</name>
<dbReference type="EMBL" id="BLRX01000064">
    <property type="protein sequence ID" value="GFP25284.1"/>
    <property type="molecule type" value="Genomic_DNA"/>
</dbReference>
<dbReference type="EMBL" id="BLRY01000358">
    <property type="protein sequence ID" value="GFP28705.1"/>
    <property type="molecule type" value="Genomic_DNA"/>
</dbReference>
<keyword evidence="8" id="KW-1185">Reference proteome</keyword>
<evidence type="ECO:0000313" key="6">
    <source>
        <dbReference type="Proteomes" id="UP000543224"/>
    </source>
</evidence>
<dbReference type="SUPFAM" id="SSF50118">
    <property type="entry name" value="Cell growth inhibitor/plasmid maintenance toxic component"/>
    <property type="match status" value="1"/>
</dbReference>
<gene>
    <name evidence="3" type="ORF">HKBW3S25_00742</name>
    <name evidence="4" type="ORF">HKBW3S33_02119</name>
    <name evidence="5" type="ORF">HKBW3S43_00306</name>
</gene>
<dbReference type="RefSeq" id="WP_176229283.1">
    <property type="nucleotide sequence ID" value="NZ_BLRY01000358.1"/>
</dbReference>
<dbReference type="Proteomes" id="UP000591948">
    <property type="component" value="Unassembled WGS sequence"/>
</dbReference>
<comment type="similarity">
    <text evidence="1">Belongs to the PemK/MazF family.</text>
</comment>
<dbReference type="InterPro" id="IPR003477">
    <property type="entry name" value="PemK-like"/>
</dbReference>
<evidence type="ECO:0000313" key="8">
    <source>
        <dbReference type="Proteomes" id="UP000591948"/>
    </source>
</evidence>
<dbReference type="GO" id="GO:0003677">
    <property type="term" value="F:DNA binding"/>
    <property type="evidence" value="ECO:0007669"/>
    <property type="project" value="InterPro"/>
</dbReference>
<dbReference type="AlphaFoldDB" id="A0A6V8PQN9"/>
<evidence type="ECO:0000256" key="1">
    <source>
        <dbReference type="ARBA" id="ARBA00007521"/>
    </source>
</evidence>
<dbReference type="Gene3D" id="2.30.30.110">
    <property type="match status" value="1"/>
</dbReference>
<dbReference type="EMBL" id="BLSB01000009">
    <property type="protein sequence ID" value="GFP34513.1"/>
    <property type="molecule type" value="Genomic_DNA"/>
</dbReference>
<proteinExistence type="inferred from homology"/>
<dbReference type="Proteomes" id="UP000576480">
    <property type="component" value="Unassembled WGS sequence"/>
</dbReference>
<evidence type="ECO:0000256" key="2">
    <source>
        <dbReference type="ARBA" id="ARBA00022649"/>
    </source>
</evidence>
<evidence type="ECO:0000313" key="4">
    <source>
        <dbReference type="EMBL" id="GFP28705.1"/>
    </source>
</evidence>
<accession>A0A6V8PQN9</accession>
<comment type="caution">
    <text evidence="5">The sequence shown here is derived from an EMBL/GenBank/DDBJ whole genome shotgun (WGS) entry which is preliminary data.</text>
</comment>